<proteinExistence type="predicted"/>
<evidence type="ECO:0000313" key="3">
    <source>
        <dbReference type="Proteomes" id="UP000734823"/>
    </source>
</evidence>
<dbReference type="SUPFAM" id="SSF54593">
    <property type="entry name" value="Glyoxalase/Bleomycin resistance protein/Dihydroxybiphenyl dioxygenase"/>
    <property type="match status" value="1"/>
</dbReference>
<feature type="domain" description="Glyoxalase-like" evidence="1">
    <location>
        <begin position="3"/>
        <end position="102"/>
    </location>
</feature>
<dbReference type="InterPro" id="IPR041581">
    <property type="entry name" value="Glyoxalase_6"/>
</dbReference>
<protein>
    <submittedName>
        <fullName evidence="2">VOC family protein</fullName>
    </submittedName>
</protein>
<reference evidence="2 3" key="1">
    <citation type="submission" date="2020-06" db="EMBL/GenBank/DDBJ databases">
        <title>Actinokineospora xiongansis sp. nov., isolated from soil of Baiyangdian.</title>
        <authorList>
            <person name="Zhang X."/>
        </authorList>
    </citation>
    <scope>NUCLEOTIDE SEQUENCE [LARGE SCALE GENOMIC DNA]</scope>
    <source>
        <strain evidence="2 3">HBU206404</strain>
    </source>
</reference>
<sequence>MNVVVDSADPLVSARFWADLLHVPLDGTQVHAPELTLTFVPADEPKTVKNRVHLDLASQSAADQGDIVSHALSLGAAHADIGQGRTPWAVLRDPQGNEFCVLEPRPEYAATGPVAAIVVDALAPASQALAWSTITGRRVALATDDFASLEGVGPWLEFVRVVEPKVVRNRVRLAVGAVGAEVRVDPEGNEFHGG</sequence>
<evidence type="ECO:0000259" key="1">
    <source>
        <dbReference type="Pfam" id="PF18029"/>
    </source>
</evidence>
<name>A0ABR7LDJ8_9PSEU</name>
<dbReference type="PANTHER" id="PTHR35908:SF1">
    <property type="entry name" value="CONSERVED PROTEIN"/>
    <property type="match status" value="1"/>
</dbReference>
<dbReference type="EMBL" id="JABVED010000020">
    <property type="protein sequence ID" value="MBC6450778.1"/>
    <property type="molecule type" value="Genomic_DNA"/>
</dbReference>
<dbReference type="Gene3D" id="3.10.180.10">
    <property type="entry name" value="2,3-Dihydroxybiphenyl 1,2-Dioxygenase, domain 1"/>
    <property type="match status" value="1"/>
</dbReference>
<organism evidence="2 3">
    <name type="scientific">Actinokineospora xionganensis</name>
    <dbReference type="NCBI Taxonomy" id="2684470"/>
    <lineage>
        <taxon>Bacteria</taxon>
        <taxon>Bacillati</taxon>
        <taxon>Actinomycetota</taxon>
        <taxon>Actinomycetes</taxon>
        <taxon>Pseudonocardiales</taxon>
        <taxon>Pseudonocardiaceae</taxon>
        <taxon>Actinokineospora</taxon>
    </lineage>
</organism>
<dbReference type="Proteomes" id="UP000734823">
    <property type="component" value="Unassembled WGS sequence"/>
</dbReference>
<dbReference type="InterPro" id="IPR029068">
    <property type="entry name" value="Glyas_Bleomycin-R_OHBP_Dase"/>
</dbReference>
<comment type="caution">
    <text evidence="2">The sequence shown here is derived from an EMBL/GenBank/DDBJ whole genome shotgun (WGS) entry which is preliminary data.</text>
</comment>
<gene>
    <name evidence="2" type="ORF">GPZ80_26820</name>
</gene>
<keyword evidence="3" id="KW-1185">Reference proteome</keyword>
<dbReference type="Pfam" id="PF18029">
    <property type="entry name" value="Glyoxalase_6"/>
    <property type="match status" value="1"/>
</dbReference>
<dbReference type="PANTHER" id="PTHR35908">
    <property type="entry name" value="HYPOTHETICAL FUSION PROTEIN"/>
    <property type="match status" value="1"/>
</dbReference>
<evidence type="ECO:0000313" key="2">
    <source>
        <dbReference type="EMBL" id="MBC6450778.1"/>
    </source>
</evidence>
<accession>A0ABR7LDJ8</accession>